<keyword evidence="1" id="KW-0472">Membrane</keyword>
<organism evidence="2 3">
    <name type="scientific">Shewanella jiangmenensis</name>
    <dbReference type="NCBI Taxonomy" id="2837387"/>
    <lineage>
        <taxon>Bacteria</taxon>
        <taxon>Pseudomonadati</taxon>
        <taxon>Pseudomonadota</taxon>
        <taxon>Gammaproteobacteria</taxon>
        <taxon>Alteromonadales</taxon>
        <taxon>Shewanellaceae</taxon>
        <taxon>Shewanella</taxon>
    </lineage>
</organism>
<proteinExistence type="predicted"/>
<feature type="transmembrane region" description="Helical" evidence="1">
    <location>
        <begin position="12"/>
        <end position="29"/>
    </location>
</feature>
<evidence type="ECO:0000313" key="2">
    <source>
        <dbReference type="EMBL" id="MBT1443565.1"/>
    </source>
</evidence>
<evidence type="ECO:0000313" key="3">
    <source>
        <dbReference type="Proteomes" id="UP001195903"/>
    </source>
</evidence>
<keyword evidence="3" id="KW-1185">Reference proteome</keyword>
<comment type="caution">
    <text evidence="2">The sequence shown here is derived from an EMBL/GenBank/DDBJ whole genome shotgun (WGS) entry which is preliminary data.</text>
</comment>
<accession>A0ABS5UZG8</accession>
<gene>
    <name evidence="2" type="ORF">KJI95_03390</name>
</gene>
<protein>
    <submittedName>
        <fullName evidence="2">Uncharacterized protein</fullName>
    </submittedName>
</protein>
<sequence>MTDTVSWSGRSLWLAALVILLPLLALVGMQHWTEDRGDLELGCTAQLADGEGPLSENLALHLSIHDGNAELVYGVHRDGVELGAIRLWGTLSEWTPASLSYHLSLDKGQVLMDFTQPRLPDHLQQVVMLGRQPLVQGKPLPVSFRVLELEKHSALVVFDDSQALWSCEVKKWGPMAR</sequence>
<name>A0ABS5UZG8_9GAMM</name>
<keyword evidence="1" id="KW-0812">Transmembrane</keyword>
<keyword evidence="1" id="KW-1133">Transmembrane helix</keyword>
<dbReference type="Proteomes" id="UP001195903">
    <property type="component" value="Unassembled WGS sequence"/>
</dbReference>
<dbReference type="RefSeq" id="WP_214505741.1">
    <property type="nucleotide sequence ID" value="NZ_JAHEPS010000001.1"/>
</dbReference>
<reference evidence="2 3" key="1">
    <citation type="submission" date="2021-05" db="EMBL/GenBank/DDBJ databases">
        <title>Shewanella sp. JM162201.</title>
        <authorList>
            <person name="Xu S."/>
            <person name="Li A."/>
        </authorList>
    </citation>
    <scope>NUCLEOTIDE SEQUENCE [LARGE SCALE GENOMIC DNA]</scope>
    <source>
        <strain evidence="2 3">JM162201</strain>
    </source>
</reference>
<evidence type="ECO:0000256" key="1">
    <source>
        <dbReference type="SAM" id="Phobius"/>
    </source>
</evidence>
<dbReference type="EMBL" id="JAHEPS010000001">
    <property type="protein sequence ID" value="MBT1443565.1"/>
    <property type="molecule type" value="Genomic_DNA"/>
</dbReference>